<evidence type="ECO:0000259" key="7">
    <source>
        <dbReference type="PROSITE" id="PS51158"/>
    </source>
</evidence>
<dbReference type="Pfam" id="PF02816">
    <property type="entry name" value="Alpha_kinase"/>
    <property type="match status" value="1"/>
</dbReference>
<organism evidence="8 9">
    <name type="scientific">Acanthamoeba castellanii (strain ATCC 30010 / Neff)</name>
    <dbReference type="NCBI Taxonomy" id="1257118"/>
    <lineage>
        <taxon>Eukaryota</taxon>
        <taxon>Amoebozoa</taxon>
        <taxon>Discosea</taxon>
        <taxon>Longamoebia</taxon>
        <taxon>Centramoebida</taxon>
        <taxon>Acanthamoebidae</taxon>
        <taxon>Acanthamoeba</taxon>
    </lineage>
</organism>
<accession>L8GWF6</accession>
<dbReference type="PROSITE" id="PS51158">
    <property type="entry name" value="ALPHA_KINASE"/>
    <property type="match status" value="1"/>
</dbReference>
<dbReference type="InterPro" id="IPR004166">
    <property type="entry name" value="a-kinase_dom"/>
</dbReference>
<dbReference type="CDD" id="cd04515">
    <property type="entry name" value="Alpha_kinase"/>
    <property type="match status" value="1"/>
</dbReference>
<reference evidence="8 9" key="1">
    <citation type="journal article" date="2013" name="Genome Biol.">
        <title>Genome of Acanthamoeba castellanii highlights extensive lateral gene transfer and early evolution of tyrosine kinase signaling.</title>
        <authorList>
            <person name="Clarke M."/>
            <person name="Lohan A.J."/>
            <person name="Liu B."/>
            <person name="Lagkouvardos I."/>
            <person name="Roy S."/>
            <person name="Zafar N."/>
            <person name="Bertelli C."/>
            <person name="Schilde C."/>
            <person name="Kianianmomeni A."/>
            <person name="Burglin T.R."/>
            <person name="Frech C."/>
            <person name="Turcotte B."/>
            <person name="Kopec K.O."/>
            <person name="Synnott J.M."/>
            <person name="Choo C."/>
            <person name="Paponov I."/>
            <person name="Finkler A."/>
            <person name="Soon Heng Tan C."/>
            <person name="Hutchins A.P."/>
            <person name="Weinmeier T."/>
            <person name="Rattei T."/>
            <person name="Chu J.S."/>
            <person name="Gimenez G."/>
            <person name="Irimia M."/>
            <person name="Rigden D.J."/>
            <person name="Fitzpatrick D.A."/>
            <person name="Lorenzo-Morales J."/>
            <person name="Bateman A."/>
            <person name="Chiu C.H."/>
            <person name="Tang P."/>
            <person name="Hegemann P."/>
            <person name="Fromm H."/>
            <person name="Raoult D."/>
            <person name="Greub G."/>
            <person name="Miranda-Saavedra D."/>
            <person name="Chen N."/>
            <person name="Nash P."/>
            <person name="Ginger M.L."/>
            <person name="Horn M."/>
            <person name="Schaap P."/>
            <person name="Caler L."/>
            <person name="Loftus B."/>
        </authorList>
    </citation>
    <scope>NUCLEOTIDE SEQUENCE [LARGE SCALE GENOMIC DNA]</scope>
    <source>
        <strain evidence="8 9">Neff</strain>
    </source>
</reference>
<dbReference type="Pfam" id="PF13365">
    <property type="entry name" value="Trypsin_2"/>
    <property type="match status" value="1"/>
</dbReference>
<evidence type="ECO:0000256" key="3">
    <source>
        <dbReference type="ARBA" id="ARBA00022679"/>
    </source>
</evidence>
<evidence type="ECO:0000256" key="1">
    <source>
        <dbReference type="ARBA" id="ARBA00008651"/>
    </source>
</evidence>
<dbReference type="EMBL" id="KB007974">
    <property type="protein sequence ID" value="ELR17549.1"/>
    <property type="molecule type" value="Genomic_DNA"/>
</dbReference>
<proteinExistence type="inferred from homology"/>
<protein>
    <submittedName>
        <fullName evidence="8">MHCK/EF2 kinase domain containing protein</fullName>
    </submittedName>
</protein>
<keyword evidence="6" id="KW-0067">ATP-binding</keyword>
<gene>
    <name evidence="8" type="ORF">ACA1_063130</name>
</gene>
<dbReference type="OrthoDB" id="301415at2759"/>
<dbReference type="PANTHER" id="PTHR45992:SF11">
    <property type="entry name" value="ALPHA-TYPE PROTEIN KINASE DOMAIN-CONTAINING PROTEIN"/>
    <property type="match status" value="1"/>
</dbReference>
<dbReference type="KEGG" id="acan:ACA1_063130"/>
<evidence type="ECO:0000256" key="6">
    <source>
        <dbReference type="ARBA" id="ARBA00022840"/>
    </source>
</evidence>
<dbReference type="Gene3D" id="3.30.200.20">
    <property type="entry name" value="Phosphorylase Kinase, domain 1"/>
    <property type="match status" value="1"/>
</dbReference>
<keyword evidence="2" id="KW-0723">Serine/threonine-protein kinase</keyword>
<dbReference type="PANTHER" id="PTHR45992">
    <property type="entry name" value="EUKARYOTIC ELONGATION FACTOR 2 KINASE-RELATED"/>
    <property type="match status" value="1"/>
</dbReference>
<feature type="domain" description="Alpha-type protein kinase" evidence="7">
    <location>
        <begin position="261"/>
        <end position="481"/>
    </location>
</feature>
<dbReference type="InterPro" id="IPR051852">
    <property type="entry name" value="Alpha-type_PK"/>
</dbReference>
<dbReference type="RefSeq" id="XP_004339562.1">
    <property type="nucleotide sequence ID" value="XM_004339514.1"/>
</dbReference>
<name>L8GWF6_ACACF</name>
<dbReference type="Proteomes" id="UP000011083">
    <property type="component" value="Unassembled WGS sequence"/>
</dbReference>
<comment type="similarity">
    <text evidence="1">Belongs to the protein kinase superfamily. Alpha-type protein kinase family. ALPK subfamily.</text>
</comment>
<dbReference type="VEuPathDB" id="AmoebaDB:ACA1_063130"/>
<evidence type="ECO:0000256" key="5">
    <source>
        <dbReference type="ARBA" id="ARBA00022777"/>
    </source>
</evidence>
<dbReference type="InterPro" id="IPR011009">
    <property type="entry name" value="Kinase-like_dom_sf"/>
</dbReference>
<evidence type="ECO:0000313" key="8">
    <source>
        <dbReference type="EMBL" id="ELR17549.1"/>
    </source>
</evidence>
<dbReference type="SUPFAM" id="SSF50494">
    <property type="entry name" value="Trypsin-like serine proteases"/>
    <property type="match status" value="1"/>
</dbReference>
<evidence type="ECO:0000256" key="2">
    <source>
        <dbReference type="ARBA" id="ARBA00022527"/>
    </source>
</evidence>
<dbReference type="SUPFAM" id="SSF56112">
    <property type="entry name" value="Protein kinase-like (PK-like)"/>
    <property type="match status" value="1"/>
</dbReference>
<sequence length="493" mass="54463">MGHQAIVLGNNLHPFSHEKVINEEGDMVHIKTVITCLAAVCRVSTDAGKGSGFLTTFTRDSTPYLCIMTNNHVIKSADQALRSVAEFFDLSDTSKATRVSLRPDVLFITDVVLDFSLVACNRAHLRSWLKPIRLTECTQLEVKKDDVIHIIQHPSGGEKHMSMQKVVSITESELYYLADTLPGSSGSPVFKNWKLVALHSQGSPVHNMGTLMKRILAKCTSAPLSSSVAVSIKPPAPAPPAVAATSLRITNTGETIKVYSLIKPQPREWKCQTVRGLIEDQVMAEGSLRVVHKVWAGNNFYVIKRFKPHVVTTLKLATEEALVRLLQEEVVMQRCAWDLAARWNALEMPKNVQVNPLFVVKLADRLPQVWAVMEPMLEGADQSYVKYNDNCGGVFAQEGRVRETPQTFSHFTHLVTGGQWLVCDLQGVGDTFTDPQVHTNPRERCPVAGNHGPKGMDDFFATHQCSALCEMVKQRLLLRASSGDAVVSAPPRP</sequence>
<dbReference type="InterPro" id="IPR043504">
    <property type="entry name" value="Peptidase_S1_PA_chymotrypsin"/>
</dbReference>
<keyword evidence="5 8" id="KW-0418">Kinase</keyword>
<dbReference type="InterPro" id="IPR009003">
    <property type="entry name" value="Peptidase_S1_PA"/>
</dbReference>
<dbReference type="GO" id="GO:0004674">
    <property type="term" value="F:protein serine/threonine kinase activity"/>
    <property type="evidence" value="ECO:0007669"/>
    <property type="project" value="UniProtKB-KW"/>
</dbReference>
<evidence type="ECO:0000256" key="4">
    <source>
        <dbReference type="ARBA" id="ARBA00022741"/>
    </source>
</evidence>
<keyword evidence="4" id="KW-0547">Nucleotide-binding</keyword>
<dbReference type="GO" id="GO:0005524">
    <property type="term" value="F:ATP binding"/>
    <property type="evidence" value="ECO:0007669"/>
    <property type="project" value="UniProtKB-KW"/>
</dbReference>
<dbReference type="Gene3D" id="2.40.10.10">
    <property type="entry name" value="Trypsin-like serine proteases"/>
    <property type="match status" value="2"/>
</dbReference>
<keyword evidence="3" id="KW-0808">Transferase</keyword>
<keyword evidence="9" id="KW-1185">Reference proteome</keyword>
<dbReference type="SMART" id="SM00811">
    <property type="entry name" value="Alpha_kinase"/>
    <property type="match status" value="1"/>
</dbReference>
<dbReference type="Gene3D" id="3.20.200.10">
    <property type="entry name" value="MHCK/EF2 kinase"/>
    <property type="match status" value="1"/>
</dbReference>
<dbReference type="AlphaFoldDB" id="L8GWF6"/>
<evidence type="ECO:0000313" key="9">
    <source>
        <dbReference type="Proteomes" id="UP000011083"/>
    </source>
</evidence>
<dbReference type="GeneID" id="14918257"/>